<organism evidence="2 3">
    <name type="scientific">Mollisia scopiformis</name>
    <name type="common">Conifer needle endophyte fungus</name>
    <name type="synonym">Phialocephala scopiformis</name>
    <dbReference type="NCBI Taxonomy" id="149040"/>
    <lineage>
        <taxon>Eukaryota</taxon>
        <taxon>Fungi</taxon>
        <taxon>Dikarya</taxon>
        <taxon>Ascomycota</taxon>
        <taxon>Pezizomycotina</taxon>
        <taxon>Leotiomycetes</taxon>
        <taxon>Helotiales</taxon>
        <taxon>Mollisiaceae</taxon>
        <taxon>Mollisia</taxon>
    </lineage>
</organism>
<sequence length="520" mass="55808">MSAFKGHLDTWSRKMLRRAGEPHLNGVLRTNGLLTPEELGQRNPQPNDQVNHQPTAHSNVPSNAQSNAQSNDQSTVHSNFQFNAQSNNQSNDETESNISPMNTTRDAPTQPQDHIQPHVAHVEDSCDGSCNCRGCDKRAERNAKRSENNEHAVADGNAAGNISDGTSRSNRPVEVSQGVENTAPAANNENQNGNKQSTTNDDVEISRDARHSRTHRLKERVQNRLSIVGSAMKIHGPSRRSDKNQSEDGRAPNSLPTNSDDLQSRPVVSVQTRTSDAGQSNHSQPPRLSLIDALASTPPESATNNPLTTHEPSEAISRRATAGSVISNASSEHQRVLPWDAGNPETRITPYASGQRASNLVHAGNAPNPDYDDKKTTHSRPSSYIASPDTDNMAPAASQPSSITTNSENANAAVTQPAPVSRVTNGTSNAAQSSTPNPDGMPAQPEKHIVFEIRETSRPGATNGPTNSARGPQPVPISQQIRALGPLSGWADVAKRPVSNTTTMGSQTKQDASPERNSFR</sequence>
<feature type="compositionally biased region" description="Polar residues" evidence="1">
    <location>
        <begin position="298"/>
        <end position="310"/>
    </location>
</feature>
<feature type="compositionally biased region" description="Low complexity" evidence="1">
    <location>
        <begin position="78"/>
        <end position="91"/>
    </location>
</feature>
<keyword evidence="3" id="KW-1185">Reference proteome</keyword>
<feature type="region of interest" description="Disordered" evidence="1">
    <location>
        <begin position="36"/>
        <end position="113"/>
    </location>
</feature>
<feature type="region of interest" description="Disordered" evidence="1">
    <location>
        <begin position="497"/>
        <end position="520"/>
    </location>
</feature>
<dbReference type="InParanoid" id="A0A194XUS3"/>
<reference evidence="2 3" key="1">
    <citation type="submission" date="2015-10" db="EMBL/GenBank/DDBJ databases">
        <title>Full genome of DAOMC 229536 Phialocephala scopiformis, a fungal endophyte of spruce producing the potent anti-insectan compound rugulosin.</title>
        <authorList>
            <consortium name="DOE Joint Genome Institute"/>
            <person name="Walker A.K."/>
            <person name="Frasz S.L."/>
            <person name="Seifert K.A."/>
            <person name="Miller J.D."/>
            <person name="Mondo S.J."/>
            <person name="Labutti K."/>
            <person name="Lipzen A."/>
            <person name="Dockter R."/>
            <person name="Kennedy M."/>
            <person name="Grigoriev I.V."/>
            <person name="Spatafora J.W."/>
        </authorList>
    </citation>
    <scope>NUCLEOTIDE SEQUENCE [LARGE SCALE GENOMIC DNA]</scope>
    <source>
        <strain evidence="2 3">CBS 120377</strain>
    </source>
</reference>
<feature type="region of interest" description="Disordered" evidence="1">
    <location>
        <begin position="143"/>
        <end position="479"/>
    </location>
</feature>
<feature type="compositionally biased region" description="Polar residues" evidence="1">
    <location>
        <begin position="96"/>
        <end position="113"/>
    </location>
</feature>
<dbReference type="RefSeq" id="XP_018078313.1">
    <property type="nucleotide sequence ID" value="XM_018222230.1"/>
</dbReference>
<feature type="compositionally biased region" description="Polar residues" evidence="1">
    <location>
        <begin position="42"/>
        <end position="77"/>
    </location>
</feature>
<name>A0A194XUS3_MOLSC</name>
<accession>A0A194XUS3</accession>
<feature type="compositionally biased region" description="Polar residues" evidence="1">
    <location>
        <begin position="459"/>
        <end position="479"/>
    </location>
</feature>
<feature type="compositionally biased region" description="Polar residues" evidence="1">
    <location>
        <begin position="269"/>
        <end position="286"/>
    </location>
</feature>
<feature type="compositionally biased region" description="Basic and acidic residues" evidence="1">
    <location>
        <begin position="239"/>
        <end position="250"/>
    </location>
</feature>
<protein>
    <submittedName>
        <fullName evidence="2">Uncharacterized protein</fullName>
    </submittedName>
</protein>
<feature type="compositionally biased region" description="Basic and acidic residues" evidence="1">
    <location>
        <begin position="445"/>
        <end position="457"/>
    </location>
</feature>
<feature type="compositionally biased region" description="Polar residues" evidence="1">
    <location>
        <begin position="422"/>
        <end position="437"/>
    </location>
</feature>
<dbReference type="GeneID" id="28831956"/>
<evidence type="ECO:0000313" key="3">
    <source>
        <dbReference type="Proteomes" id="UP000070700"/>
    </source>
</evidence>
<dbReference type="KEGG" id="psco:LY89DRAFT_7787"/>
<dbReference type="AlphaFoldDB" id="A0A194XUS3"/>
<feature type="compositionally biased region" description="Polar residues" evidence="1">
    <location>
        <begin position="498"/>
        <end position="511"/>
    </location>
</feature>
<feature type="compositionally biased region" description="Polar residues" evidence="1">
    <location>
        <begin position="178"/>
        <end position="200"/>
    </location>
</feature>
<feature type="compositionally biased region" description="Polar residues" evidence="1">
    <location>
        <begin position="398"/>
        <end position="414"/>
    </location>
</feature>
<evidence type="ECO:0000313" key="2">
    <source>
        <dbReference type="EMBL" id="KUJ23958.1"/>
    </source>
</evidence>
<proteinExistence type="predicted"/>
<dbReference type="Proteomes" id="UP000070700">
    <property type="component" value="Unassembled WGS sequence"/>
</dbReference>
<evidence type="ECO:0000256" key="1">
    <source>
        <dbReference type="SAM" id="MobiDB-lite"/>
    </source>
</evidence>
<gene>
    <name evidence="2" type="ORF">LY89DRAFT_7787</name>
</gene>
<dbReference type="EMBL" id="KQ947404">
    <property type="protein sequence ID" value="KUJ23958.1"/>
    <property type="molecule type" value="Genomic_DNA"/>
</dbReference>
<feature type="compositionally biased region" description="Basic and acidic residues" evidence="1">
    <location>
        <begin position="143"/>
        <end position="153"/>
    </location>
</feature>